<dbReference type="GO" id="GO:0016747">
    <property type="term" value="F:acyltransferase activity, transferring groups other than amino-acyl groups"/>
    <property type="evidence" value="ECO:0007669"/>
    <property type="project" value="InterPro"/>
</dbReference>
<dbReference type="PANTHER" id="PTHR42791">
    <property type="entry name" value="GNAT FAMILY ACETYLTRANSFERASE"/>
    <property type="match status" value="1"/>
</dbReference>
<dbReference type="InterPro" id="IPR000182">
    <property type="entry name" value="GNAT_dom"/>
</dbReference>
<gene>
    <name evidence="2" type="ORF">AMS68_007937</name>
</gene>
<organism evidence="2 3">
    <name type="scientific">Peltaster fructicola</name>
    <dbReference type="NCBI Taxonomy" id="286661"/>
    <lineage>
        <taxon>Eukaryota</taxon>
        <taxon>Fungi</taxon>
        <taxon>Dikarya</taxon>
        <taxon>Ascomycota</taxon>
        <taxon>Pezizomycotina</taxon>
        <taxon>Dothideomycetes</taxon>
        <taxon>Dothideomycetes incertae sedis</taxon>
        <taxon>Peltaster</taxon>
    </lineage>
</organism>
<sequence length="227" mass="25866">MPTRLATFWDLVPSARILAAAFRDEPLMGPIIHPRREQYPNDMHLFFLRMLRMAFYSGPDHVHLVAYDDEVGHQSITGYAHWVRKRSAPRKQTFYQRLMSKTMSIYNYLESWVMPNRAADPAKAEILTHLDPLLQQHLVGRREECWYLSLLGVDPNVHKSGQGRQLVSYGLEQARIEGIPAGLVASKPAEGFYRRLGFDVELGGIGEVTGMHNPFVDVEGGLVMFTK</sequence>
<keyword evidence="3" id="KW-1185">Reference proteome</keyword>
<dbReference type="AlphaFoldDB" id="A0A6H0Y734"/>
<feature type="domain" description="N-acetyltransferase" evidence="1">
    <location>
        <begin position="142"/>
        <end position="198"/>
    </location>
</feature>
<evidence type="ECO:0000259" key="1">
    <source>
        <dbReference type="Pfam" id="PF00583"/>
    </source>
</evidence>
<evidence type="ECO:0000313" key="3">
    <source>
        <dbReference type="Proteomes" id="UP000503462"/>
    </source>
</evidence>
<reference evidence="2 3" key="1">
    <citation type="journal article" date="2016" name="Sci. Rep.">
        <title>Peltaster fructicola genome reveals evolution from an invasive phytopathogen to an ectophytic parasite.</title>
        <authorList>
            <person name="Xu C."/>
            <person name="Chen H."/>
            <person name="Gleason M.L."/>
            <person name="Xu J.R."/>
            <person name="Liu H."/>
            <person name="Zhang R."/>
            <person name="Sun G."/>
        </authorList>
    </citation>
    <scope>NUCLEOTIDE SEQUENCE [LARGE SCALE GENOMIC DNA]</scope>
    <source>
        <strain evidence="2 3">LNHT1506</strain>
    </source>
</reference>
<dbReference type="Proteomes" id="UP000503462">
    <property type="component" value="Chromosome 5"/>
</dbReference>
<dbReference type="InterPro" id="IPR016181">
    <property type="entry name" value="Acyl_CoA_acyltransferase"/>
</dbReference>
<dbReference type="SUPFAM" id="SSF55729">
    <property type="entry name" value="Acyl-CoA N-acyltransferases (Nat)"/>
    <property type="match status" value="1"/>
</dbReference>
<dbReference type="Gene3D" id="3.40.630.30">
    <property type="match status" value="1"/>
</dbReference>
<dbReference type="PANTHER" id="PTHR42791:SF16">
    <property type="entry name" value="N-ACETYLTRANSFERASE DOMAIN-CONTAINING PROTEIN"/>
    <property type="match status" value="1"/>
</dbReference>
<evidence type="ECO:0000313" key="2">
    <source>
        <dbReference type="EMBL" id="QIX02420.1"/>
    </source>
</evidence>
<dbReference type="InterPro" id="IPR052523">
    <property type="entry name" value="Trichothecene_AcTrans"/>
</dbReference>
<dbReference type="EMBL" id="CP051143">
    <property type="protein sequence ID" value="QIX02420.1"/>
    <property type="molecule type" value="Genomic_DNA"/>
</dbReference>
<dbReference type="OrthoDB" id="2115692at2759"/>
<dbReference type="CDD" id="cd04301">
    <property type="entry name" value="NAT_SF"/>
    <property type="match status" value="1"/>
</dbReference>
<accession>A0A6H0Y734</accession>
<dbReference type="Pfam" id="PF00583">
    <property type="entry name" value="Acetyltransf_1"/>
    <property type="match status" value="1"/>
</dbReference>
<proteinExistence type="predicted"/>
<name>A0A6H0Y734_9PEZI</name>
<protein>
    <recommendedName>
        <fullName evidence="1">N-acetyltransferase domain-containing protein</fullName>
    </recommendedName>
</protein>